<comment type="caution">
    <text evidence="2">The sequence shown here is derived from an EMBL/GenBank/DDBJ whole genome shotgun (WGS) entry which is preliminary data.</text>
</comment>
<feature type="compositionally biased region" description="Basic and acidic residues" evidence="1">
    <location>
        <begin position="174"/>
        <end position="183"/>
    </location>
</feature>
<dbReference type="AlphaFoldDB" id="A0A4U0TT79"/>
<dbReference type="EMBL" id="NAJP01000158">
    <property type="protein sequence ID" value="TKA25388.1"/>
    <property type="molecule type" value="Genomic_DNA"/>
</dbReference>
<gene>
    <name evidence="2" type="ORF">B0A54_17267</name>
</gene>
<feature type="region of interest" description="Disordered" evidence="1">
    <location>
        <begin position="96"/>
        <end position="120"/>
    </location>
</feature>
<feature type="compositionally biased region" description="Acidic residues" evidence="1">
    <location>
        <begin position="211"/>
        <end position="229"/>
    </location>
</feature>
<evidence type="ECO:0000313" key="3">
    <source>
        <dbReference type="Proteomes" id="UP000310066"/>
    </source>
</evidence>
<dbReference type="OrthoDB" id="3942703at2759"/>
<reference evidence="2 3" key="1">
    <citation type="submission" date="2017-03" db="EMBL/GenBank/DDBJ databases">
        <title>Genomes of endolithic fungi from Antarctica.</title>
        <authorList>
            <person name="Coleine C."/>
            <person name="Masonjones S."/>
            <person name="Stajich J.E."/>
        </authorList>
    </citation>
    <scope>NUCLEOTIDE SEQUENCE [LARGE SCALE GENOMIC DNA]</scope>
    <source>
        <strain evidence="2 3">CCFEE 5311</strain>
    </source>
</reference>
<organism evidence="2 3">
    <name type="scientific">Friedmanniomyces endolithicus</name>
    <dbReference type="NCBI Taxonomy" id="329885"/>
    <lineage>
        <taxon>Eukaryota</taxon>
        <taxon>Fungi</taxon>
        <taxon>Dikarya</taxon>
        <taxon>Ascomycota</taxon>
        <taxon>Pezizomycotina</taxon>
        <taxon>Dothideomycetes</taxon>
        <taxon>Dothideomycetidae</taxon>
        <taxon>Mycosphaerellales</taxon>
        <taxon>Teratosphaeriaceae</taxon>
        <taxon>Friedmanniomyces</taxon>
    </lineage>
</organism>
<protein>
    <submittedName>
        <fullName evidence="2">Uncharacterized protein</fullName>
    </submittedName>
</protein>
<sequence>MHDGMMEYYFNDKHKEWVRLAEKLLTKAHLPILIRARCHAMLSRLITSPFAVEHGERAVEILDVELRKLVVAEAFPESQVEEARELLALAKERSAAAKEKDKQAPPIAGPSQEEGTVRRMSHADRLAIREAMLLEPASRRHGLATPGASRTASGVTRVQAGLPGEDIVADEQEVGGRRGDDRGGGGGRRGLATPGASRTNTAQFPARDGTQDEDIENDEHDAEEQDGEDREAGEGGG</sequence>
<name>A0A4U0TT79_9PEZI</name>
<evidence type="ECO:0000256" key="1">
    <source>
        <dbReference type="SAM" id="MobiDB-lite"/>
    </source>
</evidence>
<dbReference type="Proteomes" id="UP000310066">
    <property type="component" value="Unassembled WGS sequence"/>
</dbReference>
<accession>A0A4U0TT79</accession>
<feature type="region of interest" description="Disordered" evidence="1">
    <location>
        <begin position="137"/>
        <end position="237"/>
    </location>
</feature>
<evidence type="ECO:0000313" key="2">
    <source>
        <dbReference type="EMBL" id="TKA25388.1"/>
    </source>
</evidence>
<proteinExistence type="predicted"/>